<keyword evidence="1" id="KW-0472">Membrane</keyword>
<dbReference type="AlphaFoldDB" id="A0A1I0C7P7"/>
<feature type="transmembrane region" description="Helical" evidence="1">
    <location>
        <begin position="35"/>
        <end position="53"/>
    </location>
</feature>
<evidence type="ECO:0000256" key="1">
    <source>
        <dbReference type="SAM" id="Phobius"/>
    </source>
</evidence>
<dbReference type="OrthoDB" id="2440739at2"/>
<dbReference type="Proteomes" id="UP000198618">
    <property type="component" value="Unassembled WGS sequence"/>
</dbReference>
<proteinExistence type="predicted"/>
<evidence type="ECO:0000313" key="3">
    <source>
        <dbReference type="Proteomes" id="UP000198618"/>
    </source>
</evidence>
<keyword evidence="3" id="KW-1185">Reference proteome</keyword>
<dbReference type="Pfam" id="PF11151">
    <property type="entry name" value="DUF2929"/>
    <property type="match status" value="1"/>
</dbReference>
<accession>A0A1I0C7P7</accession>
<name>A0A1I0C7P7_9BACI</name>
<sequence length="58" mass="6149">MRYLMTIVWAILIGSVLSYVLTSMAGDSFAITDTLVLSAIVAIAIFVLGDGVIKAKSE</sequence>
<protein>
    <recommendedName>
        <fullName evidence="4">DUF2929 domain-containing protein</fullName>
    </recommendedName>
</protein>
<dbReference type="STRING" id="930131.SAMN05216389_10654"/>
<dbReference type="InterPro" id="IPR021324">
    <property type="entry name" value="DUF2929"/>
</dbReference>
<keyword evidence="1" id="KW-1133">Transmembrane helix</keyword>
<dbReference type="EMBL" id="FOHE01000006">
    <property type="protein sequence ID" value="SET14962.1"/>
    <property type="molecule type" value="Genomic_DNA"/>
</dbReference>
<evidence type="ECO:0000313" key="2">
    <source>
        <dbReference type="EMBL" id="SET14962.1"/>
    </source>
</evidence>
<dbReference type="RefSeq" id="WP_090868673.1">
    <property type="nucleotide sequence ID" value="NZ_FOHE01000006.1"/>
</dbReference>
<organism evidence="2 3">
    <name type="scientific">Oceanobacillus limi</name>
    <dbReference type="NCBI Taxonomy" id="930131"/>
    <lineage>
        <taxon>Bacteria</taxon>
        <taxon>Bacillati</taxon>
        <taxon>Bacillota</taxon>
        <taxon>Bacilli</taxon>
        <taxon>Bacillales</taxon>
        <taxon>Bacillaceae</taxon>
        <taxon>Oceanobacillus</taxon>
    </lineage>
</organism>
<evidence type="ECO:0008006" key="4">
    <source>
        <dbReference type="Google" id="ProtNLM"/>
    </source>
</evidence>
<keyword evidence="1" id="KW-0812">Transmembrane</keyword>
<reference evidence="2 3" key="1">
    <citation type="submission" date="2016-10" db="EMBL/GenBank/DDBJ databases">
        <authorList>
            <person name="de Groot N.N."/>
        </authorList>
    </citation>
    <scope>NUCLEOTIDE SEQUENCE [LARGE SCALE GENOMIC DNA]</scope>
    <source>
        <strain evidence="2 3">IBRC-M 10780</strain>
    </source>
</reference>
<gene>
    <name evidence="2" type="ORF">SAMN05216389_10654</name>
</gene>